<gene>
    <name evidence="25" type="ORF">DJ019_03320</name>
</gene>
<keyword evidence="10 25" id="KW-0418">Kinase</keyword>
<dbReference type="EC" id="2.7.13.3" evidence="5"/>
<evidence type="ECO:0000256" key="20">
    <source>
        <dbReference type="ARBA" id="ARBA00041776"/>
    </source>
</evidence>
<evidence type="ECO:0000256" key="17">
    <source>
        <dbReference type="ARBA" id="ARBA00023026"/>
    </source>
</evidence>
<dbReference type="InterPro" id="IPR003594">
    <property type="entry name" value="HATPase_dom"/>
</dbReference>
<keyword evidence="11" id="KW-0378">Hydrolase</keyword>
<evidence type="ECO:0000256" key="15">
    <source>
        <dbReference type="ARBA" id="ARBA00023012"/>
    </source>
</evidence>
<comment type="subcellular location">
    <subcellularLocation>
        <location evidence="4">Cell membrane</location>
        <topology evidence="4">Multi-pass membrane protein</topology>
    </subcellularLocation>
</comment>
<evidence type="ECO:0000256" key="13">
    <source>
        <dbReference type="ARBA" id="ARBA00022842"/>
    </source>
</evidence>
<dbReference type="PROSITE" id="PS50885">
    <property type="entry name" value="HAMP"/>
    <property type="match status" value="1"/>
</dbReference>
<dbReference type="Gene3D" id="1.10.287.130">
    <property type="match status" value="1"/>
</dbReference>
<keyword evidence="8" id="KW-0808">Transferase</keyword>
<evidence type="ECO:0000256" key="11">
    <source>
        <dbReference type="ARBA" id="ARBA00022801"/>
    </source>
</evidence>
<evidence type="ECO:0000256" key="9">
    <source>
        <dbReference type="ARBA" id="ARBA00022741"/>
    </source>
</evidence>
<keyword evidence="6" id="KW-1003">Cell membrane</keyword>
<dbReference type="Pfam" id="PF00672">
    <property type="entry name" value="HAMP"/>
    <property type="match status" value="1"/>
</dbReference>
<keyword evidence="17" id="KW-0843">Virulence</keyword>
<dbReference type="CDD" id="cd00082">
    <property type="entry name" value="HisKA"/>
    <property type="match status" value="1"/>
</dbReference>
<feature type="transmembrane region" description="Helical" evidence="22">
    <location>
        <begin position="223"/>
        <end position="241"/>
    </location>
</feature>
<dbReference type="InterPro" id="IPR005467">
    <property type="entry name" value="His_kinase_dom"/>
</dbReference>
<dbReference type="InterPro" id="IPR050980">
    <property type="entry name" value="2C_sensor_his_kinase"/>
</dbReference>
<keyword evidence="22" id="KW-0812">Transmembrane</keyword>
<dbReference type="GO" id="GO:0005524">
    <property type="term" value="F:ATP binding"/>
    <property type="evidence" value="ECO:0007669"/>
    <property type="project" value="UniProtKB-KW"/>
</dbReference>
<evidence type="ECO:0000256" key="10">
    <source>
        <dbReference type="ARBA" id="ARBA00022777"/>
    </source>
</evidence>
<keyword evidence="22" id="KW-1133">Transmembrane helix</keyword>
<comment type="caution">
    <text evidence="25">The sequence shown here is derived from an EMBL/GenBank/DDBJ whole genome shotgun (WGS) entry which is preliminary data.</text>
</comment>
<evidence type="ECO:0000259" key="24">
    <source>
        <dbReference type="PROSITE" id="PS50885"/>
    </source>
</evidence>
<dbReference type="InterPro" id="IPR003660">
    <property type="entry name" value="HAMP_dom"/>
</dbReference>
<evidence type="ECO:0000256" key="3">
    <source>
        <dbReference type="ARBA" id="ARBA00001946"/>
    </source>
</evidence>
<dbReference type="Proteomes" id="UP000249524">
    <property type="component" value="Unassembled WGS sequence"/>
</dbReference>
<proteinExistence type="predicted"/>
<dbReference type="Pfam" id="PF02518">
    <property type="entry name" value="HATPase_c"/>
    <property type="match status" value="1"/>
</dbReference>
<evidence type="ECO:0000256" key="8">
    <source>
        <dbReference type="ARBA" id="ARBA00022679"/>
    </source>
</evidence>
<keyword evidence="26" id="KW-1185">Reference proteome</keyword>
<keyword evidence="13" id="KW-0460">Magnesium</keyword>
<evidence type="ECO:0000259" key="23">
    <source>
        <dbReference type="PROSITE" id="PS50109"/>
    </source>
</evidence>
<dbReference type="OrthoDB" id="9815202at2"/>
<dbReference type="SMART" id="SM00304">
    <property type="entry name" value="HAMP"/>
    <property type="match status" value="1"/>
</dbReference>
<sequence>MRLRTILFAVLLFAAAMPLIGMVSLRVYENTLVRQTEAELVAQGAALAAVASLSWPDAAPQPPRPKDPPPGYFSPEFTTIDLSRDPVLPERPPARRTTQTADPEAARVARGLAPIVERTLRTTLASVAMMDARGVIVLGPHLGGSYADLPEVRDALKGDSRTVLRVNGDISPRYRFEWLSKASTIRLHYARPIVVDGDVRGVLLISRSPRALFRGLYEDRGKFLLAIGVIFGVLVLLASLVSRGVTRPVEKLSAAAREVAAGGGEIPATPRTAAAEIRDLYEDFGAMAERIERRSAYLRDFAAAVSHEFKTPLAGIRGAVELLQDHFDTMSPEDRRRFLTNIEGDSERLSQLVGRLLDMARADMATPEAGAAVDLVEPLRRVADAQLRPEFAVTVQVARDLPLVAVPAATIESVLDVLLQNARQAGARRVSVTAEATAEAVRVEVTDDGPGVSPADRARLFEPFFTSRRAEGGTGLGLSIARSLLAASHATITLADGEGATFQLILPRADS</sequence>
<keyword evidence="22" id="KW-0472">Membrane</keyword>
<evidence type="ECO:0000256" key="12">
    <source>
        <dbReference type="ARBA" id="ARBA00022840"/>
    </source>
</evidence>
<evidence type="ECO:0000256" key="22">
    <source>
        <dbReference type="SAM" id="Phobius"/>
    </source>
</evidence>
<comment type="catalytic activity">
    <reaction evidence="1">
        <text>ATP + protein L-histidine = ADP + protein N-phospho-L-histidine.</text>
        <dbReference type="EC" id="2.7.13.3"/>
    </reaction>
</comment>
<dbReference type="Pfam" id="PF00512">
    <property type="entry name" value="HisKA"/>
    <property type="match status" value="1"/>
</dbReference>
<dbReference type="PROSITE" id="PS50109">
    <property type="entry name" value="HIS_KIN"/>
    <property type="match status" value="1"/>
</dbReference>
<evidence type="ECO:0000256" key="16">
    <source>
        <dbReference type="ARBA" id="ARBA00023016"/>
    </source>
</evidence>
<feature type="domain" description="HAMP" evidence="24">
    <location>
        <begin position="243"/>
        <end position="296"/>
    </location>
</feature>
<organism evidence="25 26">
    <name type="scientific">Phenylobacterium kunshanense</name>
    <dbReference type="NCBI Taxonomy" id="1445034"/>
    <lineage>
        <taxon>Bacteria</taxon>
        <taxon>Pseudomonadati</taxon>
        <taxon>Pseudomonadota</taxon>
        <taxon>Alphaproteobacteria</taxon>
        <taxon>Caulobacterales</taxon>
        <taxon>Caulobacteraceae</taxon>
        <taxon>Phenylobacterium</taxon>
    </lineage>
</organism>
<reference evidence="25 26" key="1">
    <citation type="submission" date="2018-05" db="EMBL/GenBank/DDBJ databases">
        <authorList>
            <person name="Lanie J.A."/>
            <person name="Ng W.-L."/>
            <person name="Kazmierczak K.M."/>
            <person name="Andrzejewski T.M."/>
            <person name="Davidsen T.M."/>
            <person name="Wayne K.J."/>
            <person name="Tettelin H."/>
            <person name="Glass J.I."/>
            <person name="Rusch D."/>
            <person name="Podicherti R."/>
            <person name="Tsui H.-C.T."/>
            <person name="Winkler M.E."/>
        </authorList>
    </citation>
    <scope>NUCLEOTIDE SEQUENCE [LARGE SCALE GENOMIC DNA]</scope>
    <source>
        <strain evidence="25 26">BUT-10</strain>
    </source>
</reference>
<accession>A0A328BPQ0</accession>
<dbReference type="SUPFAM" id="SSF47384">
    <property type="entry name" value="Homodimeric domain of signal transducing histidine kinase"/>
    <property type="match status" value="1"/>
</dbReference>
<evidence type="ECO:0000256" key="5">
    <source>
        <dbReference type="ARBA" id="ARBA00012438"/>
    </source>
</evidence>
<comment type="cofactor">
    <cofactor evidence="2">
        <name>Mn(2+)</name>
        <dbReference type="ChEBI" id="CHEBI:29035"/>
    </cofactor>
</comment>
<dbReference type="InterPro" id="IPR036890">
    <property type="entry name" value="HATPase_C_sf"/>
</dbReference>
<evidence type="ECO:0000256" key="21">
    <source>
        <dbReference type="SAM" id="MobiDB-lite"/>
    </source>
</evidence>
<dbReference type="PANTHER" id="PTHR44936:SF9">
    <property type="entry name" value="SENSOR PROTEIN CREC"/>
    <property type="match status" value="1"/>
</dbReference>
<dbReference type="PANTHER" id="PTHR44936">
    <property type="entry name" value="SENSOR PROTEIN CREC"/>
    <property type="match status" value="1"/>
</dbReference>
<dbReference type="GO" id="GO:0005886">
    <property type="term" value="C:plasma membrane"/>
    <property type="evidence" value="ECO:0007669"/>
    <property type="project" value="UniProtKB-SubCell"/>
</dbReference>
<feature type="region of interest" description="Disordered" evidence="21">
    <location>
        <begin position="84"/>
        <end position="104"/>
    </location>
</feature>
<dbReference type="SUPFAM" id="SSF55874">
    <property type="entry name" value="ATPase domain of HSP90 chaperone/DNA topoisomerase II/histidine kinase"/>
    <property type="match status" value="1"/>
</dbReference>
<keyword evidence="15" id="KW-0902">Two-component regulatory system</keyword>
<keyword evidence="16" id="KW-0346">Stress response</keyword>
<dbReference type="GO" id="GO:0000155">
    <property type="term" value="F:phosphorelay sensor kinase activity"/>
    <property type="evidence" value="ECO:0007669"/>
    <property type="project" value="InterPro"/>
</dbReference>
<keyword evidence="18" id="KW-0464">Manganese</keyword>
<keyword evidence="12" id="KW-0067">ATP-binding</keyword>
<dbReference type="PRINTS" id="PR00344">
    <property type="entry name" value="BCTRLSENSOR"/>
</dbReference>
<evidence type="ECO:0000256" key="19">
    <source>
        <dbReference type="ARBA" id="ARBA00040454"/>
    </source>
</evidence>
<feature type="compositionally biased region" description="Pro residues" evidence="21">
    <location>
        <begin position="59"/>
        <end position="72"/>
    </location>
</feature>
<feature type="domain" description="Histidine kinase" evidence="23">
    <location>
        <begin position="304"/>
        <end position="510"/>
    </location>
</feature>
<keyword evidence="9" id="KW-0547">Nucleotide-binding</keyword>
<evidence type="ECO:0000256" key="1">
    <source>
        <dbReference type="ARBA" id="ARBA00000085"/>
    </source>
</evidence>
<dbReference type="CDD" id="cd06225">
    <property type="entry name" value="HAMP"/>
    <property type="match status" value="1"/>
</dbReference>
<evidence type="ECO:0000256" key="4">
    <source>
        <dbReference type="ARBA" id="ARBA00004651"/>
    </source>
</evidence>
<evidence type="ECO:0000256" key="14">
    <source>
        <dbReference type="ARBA" id="ARBA00022912"/>
    </source>
</evidence>
<dbReference type="InterPro" id="IPR003661">
    <property type="entry name" value="HisK_dim/P_dom"/>
</dbReference>
<keyword evidence="7" id="KW-0597">Phosphoprotein</keyword>
<dbReference type="InterPro" id="IPR004358">
    <property type="entry name" value="Sig_transdc_His_kin-like_C"/>
</dbReference>
<evidence type="ECO:0000256" key="7">
    <source>
        <dbReference type="ARBA" id="ARBA00022553"/>
    </source>
</evidence>
<dbReference type="FunFam" id="1.10.287.130:FF:000001">
    <property type="entry name" value="Two-component sensor histidine kinase"/>
    <property type="match status" value="1"/>
</dbReference>
<feature type="region of interest" description="Disordered" evidence="21">
    <location>
        <begin position="56"/>
        <end position="75"/>
    </location>
</feature>
<evidence type="ECO:0000256" key="2">
    <source>
        <dbReference type="ARBA" id="ARBA00001936"/>
    </source>
</evidence>
<dbReference type="SMART" id="SM00387">
    <property type="entry name" value="HATPase_c"/>
    <property type="match status" value="1"/>
</dbReference>
<dbReference type="Gene3D" id="6.10.340.10">
    <property type="match status" value="1"/>
</dbReference>
<evidence type="ECO:0000313" key="26">
    <source>
        <dbReference type="Proteomes" id="UP000249524"/>
    </source>
</evidence>
<dbReference type="InterPro" id="IPR036097">
    <property type="entry name" value="HisK_dim/P_sf"/>
</dbReference>
<dbReference type="EMBL" id="QFYS01000001">
    <property type="protein sequence ID" value="RAK69272.1"/>
    <property type="molecule type" value="Genomic_DNA"/>
</dbReference>
<dbReference type="Gene3D" id="3.30.565.10">
    <property type="entry name" value="Histidine kinase-like ATPase, C-terminal domain"/>
    <property type="match status" value="1"/>
</dbReference>
<keyword evidence="14" id="KW-0904">Protein phosphatase</keyword>
<evidence type="ECO:0000256" key="18">
    <source>
        <dbReference type="ARBA" id="ARBA00023211"/>
    </source>
</evidence>
<protein>
    <recommendedName>
        <fullName evidence="19">Signal transduction histidine-protein kinase/phosphatase MprB</fullName>
        <ecNumber evidence="5">2.7.13.3</ecNumber>
    </recommendedName>
    <alternativeName>
        <fullName evidence="20">Mycobacterial persistence regulator B</fullName>
    </alternativeName>
</protein>
<name>A0A328BPQ0_9CAUL</name>
<comment type="cofactor">
    <cofactor evidence="3">
        <name>Mg(2+)</name>
        <dbReference type="ChEBI" id="CHEBI:18420"/>
    </cofactor>
</comment>
<evidence type="ECO:0000313" key="25">
    <source>
        <dbReference type="EMBL" id="RAK69272.1"/>
    </source>
</evidence>
<dbReference type="AlphaFoldDB" id="A0A328BPQ0"/>
<evidence type="ECO:0000256" key="6">
    <source>
        <dbReference type="ARBA" id="ARBA00022475"/>
    </source>
</evidence>
<dbReference type="SMART" id="SM00388">
    <property type="entry name" value="HisKA"/>
    <property type="match status" value="1"/>
</dbReference>
<dbReference type="GO" id="GO:0004721">
    <property type="term" value="F:phosphoprotein phosphatase activity"/>
    <property type="evidence" value="ECO:0007669"/>
    <property type="project" value="UniProtKB-KW"/>
</dbReference>